<dbReference type="Gene3D" id="2.40.70.10">
    <property type="entry name" value="Acid Proteases"/>
    <property type="match status" value="1"/>
</dbReference>
<dbReference type="InterPro" id="IPR021109">
    <property type="entry name" value="Peptidase_aspartic_dom_sf"/>
</dbReference>
<comment type="caution">
    <text evidence="3">The sequence shown here is derived from an EMBL/GenBank/DDBJ whole genome shotgun (WGS) entry which is preliminary data.</text>
</comment>
<organism evidence="3 4">
    <name type="scientific">Miscanthus lutarioriparius</name>
    <dbReference type="NCBI Taxonomy" id="422564"/>
    <lineage>
        <taxon>Eukaryota</taxon>
        <taxon>Viridiplantae</taxon>
        <taxon>Streptophyta</taxon>
        <taxon>Embryophyta</taxon>
        <taxon>Tracheophyta</taxon>
        <taxon>Spermatophyta</taxon>
        <taxon>Magnoliopsida</taxon>
        <taxon>Liliopsida</taxon>
        <taxon>Poales</taxon>
        <taxon>Poaceae</taxon>
        <taxon>PACMAD clade</taxon>
        <taxon>Panicoideae</taxon>
        <taxon>Andropogonodae</taxon>
        <taxon>Andropogoneae</taxon>
        <taxon>Saccharinae</taxon>
        <taxon>Miscanthus</taxon>
    </lineage>
</organism>
<dbReference type="Pfam" id="PF08284">
    <property type="entry name" value="RVP_2"/>
    <property type="match status" value="1"/>
</dbReference>
<evidence type="ECO:0000256" key="1">
    <source>
        <dbReference type="SAM" id="MobiDB-lite"/>
    </source>
</evidence>
<feature type="region of interest" description="Disordered" evidence="1">
    <location>
        <begin position="121"/>
        <end position="161"/>
    </location>
</feature>
<dbReference type="InterPro" id="IPR005162">
    <property type="entry name" value="Retrotrans_gag_dom"/>
</dbReference>
<feature type="compositionally biased region" description="Pro residues" evidence="1">
    <location>
        <begin position="320"/>
        <end position="331"/>
    </location>
</feature>
<sequence>MDPQLKAILDEIYKSKEDFNRRFDAHDEQWKGRFADLDRAAAVDKRFDALESTCSDLAFDVGKRVADLEAIRGGKLLPDSSDRVTALEVATTDLGTWRPEIEALVDDLKLEVKKLSQPPDRKVFDAQPQWPSVALPSSSTSSRALAGAPVESPSGHGTASSHRDVGFGSVMTWTNVPGNAACWYESIDNTPAIATWTTFCQSLHDRFDHDQHEAFIRQLFQIKQTSTITDYVERFTKLVDQLKAYSATTDPLFYTMRFVDGLRPELKAIILVSKPKSLDAAISMALVQEEVATVPTSRASSPIDWTSSNKFIPKTALPLPLPPRPDKPPAPTAATPTQATMSADAKLAAVKTYRRAMGLYYKCGAKWSKDHKCNPQVQLHVVQELWDLLQDEDSSDTATPADSEPQAFMALSQCALTGSSAPRTVQFSGTVQGLPVHILLDSSSSTSFISESMATQLSRVSVKQSPCTVRIAGGGTLTSSVILLAVQWSIGQVAFTSDLRVLPLTAFDVIIGMDWLESFSPMQVHWQLKRLVIPYKGSTVILQGESVDAPSQLFLQVCSMDSTPDTFSSAGLPPEI</sequence>
<dbReference type="EMBL" id="CAJGYO010000014">
    <property type="protein sequence ID" value="CAD6268340.1"/>
    <property type="molecule type" value="Genomic_DNA"/>
</dbReference>
<evidence type="ECO:0000313" key="4">
    <source>
        <dbReference type="Proteomes" id="UP000604825"/>
    </source>
</evidence>
<gene>
    <name evidence="3" type="ORF">NCGR_LOCUS51645</name>
</gene>
<dbReference type="InterPro" id="IPR032567">
    <property type="entry name" value="RTL1-rel"/>
</dbReference>
<dbReference type="Proteomes" id="UP000604825">
    <property type="component" value="Unassembled WGS sequence"/>
</dbReference>
<name>A0A811REG3_9POAL</name>
<dbReference type="Pfam" id="PF03732">
    <property type="entry name" value="Retrotrans_gag"/>
    <property type="match status" value="1"/>
</dbReference>
<dbReference type="PANTHER" id="PTHR15503">
    <property type="entry name" value="LDOC1 RELATED"/>
    <property type="match status" value="1"/>
</dbReference>
<evidence type="ECO:0000259" key="2">
    <source>
        <dbReference type="Pfam" id="PF03732"/>
    </source>
</evidence>
<feature type="region of interest" description="Disordered" evidence="1">
    <location>
        <begin position="320"/>
        <end position="340"/>
    </location>
</feature>
<dbReference type="OrthoDB" id="1738534at2759"/>
<dbReference type="PANTHER" id="PTHR15503:SF22">
    <property type="entry name" value="TRANSPOSON TY3-I GAG POLYPROTEIN"/>
    <property type="match status" value="1"/>
</dbReference>
<dbReference type="AlphaFoldDB" id="A0A811REG3"/>
<dbReference type="CDD" id="cd00303">
    <property type="entry name" value="retropepsin_like"/>
    <property type="match status" value="1"/>
</dbReference>
<protein>
    <recommendedName>
        <fullName evidence="2">Retrotransposon gag domain-containing protein</fullName>
    </recommendedName>
</protein>
<accession>A0A811REG3</accession>
<evidence type="ECO:0000313" key="3">
    <source>
        <dbReference type="EMBL" id="CAD6268340.1"/>
    </source>
</evidence>
<feature type="compositionally biased region" description="Low complexity" evidence="1">
    <location>
        <begin position="132"/>
        <end position="148"/>
    </location>
</feature>
<proteinExistence type="predicted"/>
<keyword evidence="4" id="KW-1185">Reference proteome</keyword>
<feature type="domain" description="Retrotransposon gag" evidence="2">
    <location>
        <begin position="175"/>
        <end position="263"/>
    </location>
</feature>
<dbReference type="SUPFAM" id="SSF50630">
    <property type="entry name" value="Acid proteases"/>
    <property type="match status" value="1"/>
</dbReference>
<reference evidence="3" key="1">
    <citation type="submission" date="2020-10" db="EMBL/GenBank/DDBJ databases">
        <authorList>
            <person name="Han B."/>
            <person name="Lu T."/>
            <person name="Zhao Q."/>
            <person name="Huang X."/>
            <person name="Zhao Y."/>
        </authorList>
    </citation>
    <scope>NUCLEOTIDE SEQUENCE</scope>
</reference>